<evidence type="ECO:0000313" key="8">
    <source>
        <dbReference type="EMBL" id="POM23461.1"/>
    </source>
</evidence>
<gene>
    <name evidence="8" type="ORF">BTM25_46140</name>
</gene>
<evidence type="ECO:0000313" key="9">
    <source>
        <dbReference type="Proteomes" id="UP000242367"/>
    </source>
</evidence>
<keyword evidence="2" id="KW-1003">Cell membrane</keyword>
<proteinExistence type="predicted"/>
<reference evidence="8 9" key="1">
    <citation type="journal article" date="2017" name="Chemistry">
        <title>Isolation, Biosynthesis and Chemical Modifications of Rubterolones A-F: Rare Tropolone Alkaloids from Actinomadura sp. 5-2.</title>
        <authorList>
            <person name="Guo H."/>
            <person name="Benndorf R."/>
            <person name="Leichnitz D."/>
            <person name="Klassen J.L."/>
            <person name="Vollmers J."/>
            <person name="Gorls H."/>
            <person name="Steinacker M."/>
            <person name="Weigel C."/>
            <person name="Dahse H.M."/>
            <person name="Kaster A.K."/>
            <person name="de Beer Z.W."/>
            <person name="Poulsen M."/>
            <person name="Beemelmanns C."/>
        </authorList>
    </citation>
    <scope>NUCLEOTIDE SEQUENCE [LARGE SCALE GENOMIC DNA]</scope>
    <source>
        <strain evidence="8 9">5-2</strain>
    </source>
</reference>
<evidence type="ECO:0000256" key="6">
    <source>
        <dbReference type="SAM" id="MobiDB-lite"/>
    </source>
</evidence>
<dbReference type="InterPro" id="IPR010343">
    <property type="entry name" value="ArAE_1"/>
</dbReference>
<evidence type="ECO:0000256" key="3">
    <source>
        <dbReference type="ARBA" id="ARBA00022692"/>
    </source>
</evidence>
<dbReference type="EMBL" id="MTBP01000003">
    <property type="protein sequence ID" value="POM23461.1"/>
    <property type="molecule type" value="Genomic_DNA"/>
</dbReference>
<dbReference type="GO" id="GO:0005886">
    <property type="term" value="C:plasma membrane"/>
    <property type="evidence" value="ECO:0007669"/>
    <property type="project" value="UniProtKB-SubCell"/>
</dbReference>
<accession>A0A2P4UEK5</accession>
<keyword evidence="5 7" id="KW-0472">Membrane</keyword>
<evidence type="ECO:0000256" key="4">
    <source>
        <dbReference type="ARBA" id="ARBA00022989"/>
    </source>
</evidence>
<evidence type="ECO:0008006" key="10">
    <source>
        <dbReference type="Google" id="ProtNLM"/>
    </source>
</evidence>
<name>A0A2P4UEK5_9ACTN</name>
<feature type="region of interest" description="Disordered" evidence="6">
    <location>
        <begin position="403"/>
        <end position="442"/>
    </location>
</feature>
<keyword evidence="4 7" id="KW-1133">Transmembrane helix</keyword>
<dbReference type="Proteomes" id="UP000242367">
    <property type="component" value="Unassembled WGS sequence"/>
</dbReference>
<evidence type="ECO:0000256" key="2">
    <source>
        <dbReference type="ARBA" id="ARBA00022475"/>
    </source>
</evidence>
<evidence type="ECO:0000256" key="1">
    <source>
        <dbReference type="ARBA" id="ARBA00004651"/>
    </source>
</evidence>
<keyword evidence="3 7" id="KW-0812">Transmembrane</keyword>
<dbReference type="AlphaFoldDB" id="A0A2P4UEK5"/>
<organism evidence="8 9">
    <name type="scientific">Actinomadura rubteroloni</name>
    <dbReference type="NCBI Taxonomy" id="1926885"/>
    <lineage>
        <taxon>Bacteria</taxon>
        <taxon>Bacillati</taxon>
        <taxon>Actinomycetota</taxon>
        <taxon>Actinomycetes</taxon>
        <taxon>Streptosporangiales</taxon>
        <taxon>Thermomonosporaceae</taxon>
        <taxon>Actinomadura</taxon>
    </lineage>
</organism>
<comment type="subcellular location">
    <subcellularLocation>
        <location evidence="1">Cell membrane</location>
        <topology evidence="1">Multi-pass membrane protein</topology>
    </subcellularLocation>
</comment>
<sequence>MMFSSLLGRLPVHFGGEARFLASRIARLTLTSMAAYVIADRLVPNPAPLLAPLTALLVVQHSIYETIKSSIGRVAAVTSGVLLAVLFGHTVGFSWWSLGLTIFAALLIGFALRLSDDLLEVPISAMLIFVLGASNTAGAADRILETLIGAATGLAAATLVPAVRVAPAQDALESLGTRMGGLIDDLAAALWRGVRPEDAQHWRAKAERLFDDIAHTDHALEAAERSVQLNPRALRVVDAGAALRNGVETLERFAVSLRGLARAVTDVAHLDERNRILDEPSLREPLAETMEAIREAVVTYARLARSDLERDAVPADIEEQLAEAIATAQEQRDLFVDRLLGRLAADLRWPLYGEILMHLDRLIDDVRVEHRAEAREMWRRRQGPAKYLPERPARAVTRAGGMLRKAGRAAADSAERNAAAADVGATPNRPRETGHSHHPPER</sequence>
<keyword evidence="9" id="KW-1185">Reference proteome</keyword>
<feature type="transmembrane region" description="Helical" evidence="7">
    <location>
        <begin position="95"/>
        <end position="114"/>
    </location>
</feature>
<feature type="compositionally biased region" description="Basic and acidic residues" evidence="6">
    <location>
        <begin position="429"/>
        <end position="442"/>
    </location>
</feature>
<dbReference type="Pfam" id="PF06081">
    <property type="entry name" value="ArAE_1"/>
    <property type="match status" value="1"/>
</dbReference>
<protein>
    <recommendedName>
        <fullName evidence="10">FUSC family protein</fullName>
    </recommendedName>
</protein>
<evidence type="ECO:0000256" key="5">
    <source>
        <dbReference type="ARBA" id="ARBA00023136"/>
    </source>
</evidence>
<feature type="transmembrane region" description="Helical" evidence="7">
    <location>
        <begin position="121"/>
        <end position="140"/>
    </location>
</feature>
<comment type="caution">
    <text evidence="8">The sequence shown here is derived from an EMBL/GenBank/DDBJ whole genome shotgun (WGS) entry which is preliminary data.</text>
</comment>
<feature type="compositionally biased region" description="Low complexity" evidence="6">
    <location>
        <begin position="408"/>
        <end position="421"/>
    </location>
</feature>
<evidence type="ECO:0000256" key="7">
    <source>
        <dbReference type="SAM" id="Phobius"/>
    </source>
</evidence>